<reference evidence="1 2" key="1">
    <citation type="submission" date="2014-09" db="EMBL/GenBank/DDBJ databases">
        <authorList>
            <person name="McGinnis J.M."/>
            <person name="Wolfgang W.J."/>
        </authorList>
    </citation>
    <scope>NUCLEOTIDE SEQUENCE [LARGE SCALE GENOMIC DNA]</scope>
    <source>
        <strain evidence="1 2">HAMBI 3106</strain>
    </source>
</reference>
<dbReference type="STRING" id="690417.IC63_06315"/>
<dbReference type="SUPFAM" id="SSF47598">
    <property type="entry name" value="Ribbon-helix-helix"/>
    <property type="match status" value="1"/>
</dbReference>
<sequence length="65" mass="7190">MASNKTATLTLRLDPTLKDALRNAAEQEHRSLANMVEVMILDYCGRHGHAVPNAAEETKRGEQSK</sequence>
<keyword evidence="2" id="KW-1185">Reference proteome</keyword>
<dbReference type="InterPro" id="IPR010985">
    <property type="entry name" value="Ribbon_hlx_hlx"/>
</dbReference>
<dbReference type="AlphaFoldDB" id="A0A099FBI6"/>
<gene>
    <name evidence="1" type="ORF">IC63_06315</name>
</gene>
<dbReference type="Proteomes" id="UP000029917">
    <property type="component" value="Unassembled WGS sequence"/>
</dbReference>
<protein>
    <recommendedName>
        <fullName evidence="3">CopG-like ribbon-helix-helix domain-containing protein</fullName>
    </recommendedName>
</protein>
<evidence type="ECO:0000313" key="1">
    <source>
        <dbReference type="EMBL" id="KGJ08120.1"/>
    </source>
</evidence>
<evidence type="ECO:0008006" key="3">
    <source>
        <dbReference type="Google" id="ProtNLM"/>
    </source>
</evidence>
<dbReference type="InterPro" id="IPR013321">
    <property type="entry name" value="Arc_rbn_hlx_hlx"/>
</dbReference>
<dbReference type="OrthoDB" id="9812601at2"/>
<evidence type="ECO:0000313" key="2">
    <source>
        <dbReference type="Proteomes" id="UP000029917"/>
    </source>
</evidence>
<organism evidence="1 2">
    <name type="scientific">Paracoccus sphaerophysae</name>
    <dbReference type="NCBI Taxonomy" id="690417"/>
    <lineage>
        <taxon>Bacteria</taxon>
        <taxon>Pseudomonadati</taxon>
        <taxon>Pseudomonadota</taxon>
        <taxon>Alphaproteobacteria</taxon>
        <taxon>Rhodobacterales</taxon>
        <taxon>Paracoccaceae</taxon>
        <taxon>Paracoccus</taxon>
    </lineage>
</organism>
<comment type="caution">
    <text evidence="1">The sequence shown here is derived from an EMBL/GenBank/DDBJ whole genome shotgun (WGS) entry which is preliminary data.</text>
</comment>
<name>A0A099FBI6_9RHOB</name>
<accession>A0A099FBI6</accession>
<dbReference type="GO" id="GO:0006355">
    <property type="term" value="P:regulation of DNA-templated transcription"/>
    <property type="evidence" value="ECO:0007669"/>
    <property type="project" value="InterPro"/>
</dbReference>
<proteinExistence type="predicted"/>
<reference evidence="1 2" key="2">
    <citation type="submission" date="2014-10" db="EMBL/GenBank/DDBJ databases">
        <title>Paracoccus sanguinis sp. nov., isolated from clinical specimens of New York State patients.</title>
        <authorList>
            <person name="Mingle L.A."/>
            <person name="Cole J.A."/>
            <person name="Lapierre P."/>
            <person name="Musser K.A."/>
        </authorList>
    </citation>
    <scope>NUCLEOTIDE SEQUENCE [LARGE SCALE GENOMIC DNA]</scope>
    <source>
        <strain evidence="1 2">HAMBI 3106</strain>
    </source>
</reference>
<dbReference type="EMBL" id="JRKS01000013">
    <property type="protein sequence ID" value="KGJ08120.1"/>
    <property type="molecule type" value="Genomic_DNA"/>
</dbReference>
<dbReference type="Gene3D" id="1.10.1220.10">
    <property type="entry name" value="Met repressor-like"/>
    <property type="match status" value="1"/>
</dbReference>